<accession>A0A8X6K396</accession>
<comment type="caution">
    <text evidence="1">The sequence shown here is derived from an EMBL/GenBank/DDBJ whole genome shotgun (WGS) entry which is preliminary data.</text>
</comment>
<gene>
    <name evidence="1" type="ORF">TNCT_336091</name>
</gene>
<keyword evidence="2" id="KW-1185">Reference proteome</keyword>
<dbReference type="AlphaFoldDB" id="A0A8X6K396"/>
<dbReference type="EMBL" id="BMAO01029013">
    <property type="protein sequence ID" value="GFR28836.1"/>
    <property type="molecule type" value="Genomic_DNA"/>
</dbReference>
<evidence type="ECO:0000313" key="2">
    <source>
        <dbReference type="Proteomes" id="UP000887116"/>
    </source>
</evidence>
<evidence type="ECO:0000313" key="1">
    <source>
        <dbReference type="EMBL" id="GFR28836.1"/>
    </source>
</evidence>
<dbReference type="Proteomes" id="UP000887116">
    <property type="component" value="Unassembled WGS sequence"/>
</dbReference>
<protein>
    <submittedName>
        <fullName evidence="1">Uncharacterized protein</fullName>
    </submittedName>
</protein>
<reference evidence="1" key="1">
    <citation type="submission" date="2020-07" db="EMBL/GenBank/DDBJ databases">
        <title>Multicomponent nature underlies the extraordinary mechanical properties of spider dragline silk.</title>
        <authorList>
            <person name="Kono N."/>
            <person name="Nakamura H."/>
            <person name="Mori M."/>
            <person name="Yoshida Y."/>
            <person name="Ohtoshi R."/>
            <person name="Malay A.D."/>
            <person name="Moran D.A.P."/>
            <person name="Tomita M."/>
            <person name="Numata K."/>
            <person name="Arakawa K."/>
        </authorList>
    </citation>
    <scope>NUCLEOTIDE SEQUENCE</scope>
</reference>
<organism evidence="1 2">
    <name type="scientific">Trichonephila clavata</name>
    <name type="common">Joro spider</name>
    <name type="synonym">Nephila clavata</name>
    <dbReference type="NCBI Taxonomy" id="2740835"/>
    <lineage>
        <taxon>Eukaryota</taxon>
        <taxon>Metazoa</taxon>
        <taxon>Ecdysozoa</taxon>
        <taxon>Arthropoda</taxon>
        <taxon>Chelicerata</taxon>
        <taxon>Arachnida</taxon>
        <taxon>Araneae</taxon>
        <taxon>Araneomorphae</taxon>
        <taxon>Entelegynae</taxon>
        <taxon>Araneoidea</taxon>
        <taxon>Nephilidae</taxon>
        <taxon>Trichonephila</taxon>
    </lineage>
</organism>
<name>A0A8X6K396_TRICU</name>
<sequence length="75" mass="8741">MESFPSEMVAAVVTSEEIDLEFLSWIFVSWNTQYFPHIVPKKIVCLTLRCHSLLRNENLELLFRFVQFTASLTSS</sequence>
<proteinExistence type="predicted"/>